<feature type="chain" id="PRO_5001799305" description="Lipoprotein" evidence="2">
    <location>
        <begin position="31"/>
        <end position="228"/>
    </location>
</feature>
<keyword evidence="2" id="KW-0732">Signal</keyword>
<accession>A0A085W790</accession>
<gene>
    <name evidence="3" type="ORF">DB31_2671</name>
</gene>
<sequence>MKDAGRALLVWLLVALASLTVVGCSSGAHSATSRPGEASQLGAASQPIYLAQLSCLDTESCCILRDPLTAANRCMVSPARITEVLNGVKTVYGTTNARAVTLKDEAQEKEDTRFAEAAEAEGEAAPEPPNCQGQNHHVISRPIAKVLEEHRTLSGLYEPRDERYVAKAKDKESHCGYQKWHRDVDLEVIRWLRARESATQKEFEAFLREIYNRKDMLERFPNGFGPVS</sequence>
<dbReference type="AlphaFoldDB" id="A0A085W790"/>
<evidence type="ECO:0008006" key="5">
    <source>
        <dbReference type="Google" id="ProtNLM"/>
    </source>
</evidence>
<feature type="region of interest" description="Disordered" evidence="1">
    <location>
        <begin position="114"/>
        <end position="135"/>
    </location>
</feature>
<evidence type="ECO:0000313" key="3">
    <source>
        <dbReference type="EMBL" id="KFE63553.1"/>
    </source>
</evidence>
<feature type="signal peptide" evidence="2">
    <location>
        <begin position="1"/>
        <end position="30"/>
    </location>
</feature>
<dbReference type="EMBL" id="JMCB01000017">
    <property type="protein sequence ID" value="KFE63553.1"/>
    <property type="molecule type" value="Genomic_DNA"/>
</dbReference>
<comment type="caution">
    <text evidence="3">The sequence shown here is derived from an EMBL/GenBank/DDBJ whole genome shotgun (WGS) entry which is preliminary data.</text>
</comment>
<evidence type="ECO:0000256" key="2">
    <source>
        <dbReference type="SAM" id="SignalP"/>
    </source>
</evidence>
<organism evidence="3 4">
    <name type="scientific">Hyalangium minutum</name>
    <dbReference type="NCBI Taxonomy" id="394096"/>
    <lineage>
        <taxon>Bacteria</taxon>
        <taxon>Pseudomonadati</taxon>
        <taxon>Myxococcota</taxon>
        <taxon>Myxococcia</taxon>
        <taxon>Myxococcales</taxon>
        <taxon>Cystobacterineae</taxon>
        <taxon>Archangiaceae</taxon>
        <taxon>Hyalangium</taxon>
    </lineage>
</organism>
<dbReference type="STRING" id="394096.DB31_2671"/>
<proteinExistence type="predicted"/>
<dbReference type="PROSITE" id="PS51257">
    <property type="entry name" value="PROKAR_LIPOPROTEIN"/>
    <property type="match status" value="1"/>
</dbReference>
<name>A0A085W790_9BACT</name>
<protein>
    <recommendedName>
        <fullName evidence="5">Lipoprotein</fullName>
    </recommendedName>
</protein>
<dbReference type="Proteomes" id="UP000028725">
    <property type="component" value="Unassembled WGS sequence"/>
</dbReference>
<reference evidence="3 4" key="1">
    <citation type="submission" date="2014-04" db="EMBL/GenBank/DDBJ databases">
        <title>Genome assembly of Hyalangium minutum DSM 14724.</title>
        <authorList>
            <person name="Sharma G."/>
            <person name="Subramanian S."/>
        </authorList>
    </citation>
    <scope>NUCLEOTIDE SEQUENCE [LARGE SCALE GENOMIC DNA]</scope>
    <source>
        <strain evidence="3 4">DSM 14724</strain>
    </source>
</reference>
<evidence type="ECO:0000313" key="4">
    <source>
        <dbReference type="Proteomes" id="UP000028725"/>
    </source>
</evidence>
<evidence type="ECO:0000256" key="1">
    <source>
        <dbReference type="SAM" id="MobiDB-lite"/>
    </source>
</evidence>
<keyword evidence="4" id="KW-1185">Reference proteome</keyword>